<keyword evidence="1" id="KW-0489">Methyltransferase</keyword>
<organism evidence="1 2">
    <name type="scientific">Amaricoccus macauensis</name>
    <dbReference type="NCBI Taxonomy" id="57001"/>
    <lineage>
        <taxon>Bacteria</taxon>
        <taxon>Pseudomonadati</taxon>
        <taxon>Pseudomonadota</taxon>
        <taxon>Alphaproteobacteria</taxon>
        <taxon>Rhodobacterales</taxon>
        <taxon>Paracoccaceae</taxon>
        <taxon>Amaricoccus</taxon>
    </lineage>
</organism>
<dbReference type="Pfam" id="PF13578">
    <property type="entry name" value="Methyltransf_24"/>
    <property type="match status" value="1"/>
</dbReference>
<proteinExistence type="predicted"/>
<dbReference type="EMBL" id="JACHFM010000007">
    <property type="protein sequence ID" value="MBB5224433.1"/>
    <property type="molecule type" value="Genomic_DNA"/>
</dbReference>
<dbReference type="InterPro" id="IPR029063">
    <property type="entry name" value="SAM-dependent_MTases_sf"/>
</dbReference>
<keyword evidence="1" id="KW-0808">Transferase</keyword>
<protein>
    <submittedName>
        <fullName evidence="1">Putative O-methyltransferase YrrM</fullName>
    </submittedName>
</protein>
<dbReference type="GO" id="GO:0032259">
    <property type="term" value="P:methylation"/>
    <property type="evidence" value="ECO:0007669"/>
    <property type="project" value="UniProtKB-KW"/>
</dbReference>
<keyword evidence="2" id="KW-1185">Reference proteome</keyword>
<reference evidence="1 2" key="1">
    <citation type="submission" date="2020-08" db="EMBL/GenBank/DDBJ databases">
        <title>Genomic Encyclopedia of Type Strains, Phase IV (KMG-IV): sequencing the most valuable type-strain genomes for metagenomic binning, comparative biology and taxonomic classification.</title>
        <authorList>
            <person name="Goeker M."/>
        </authorList>
    </citation>
    <scope>NUCLEOTIDE SEQUENCE [LARGE SCALE GENOMIC DNA]</scope>
    <source>
        <strain evidence="1 2">DSM 101730</strain>
    </source>
</reference>
<name>A0A840SZ01_9RHOB</name>
<accession>A0A840SZ01</accession>
<gene>
    <name evidence="1" type="ORF">HNP73_004403</name>
</gene>
<dbReference type="GO" id="GO:0008168">
    <property type="term" value="F:methyltransferase activity"/>
    <property type="evidence" value="ECO:0007669"/>
    <property type="project" value="UniProtKB-KW"/>
</dbReference>
<sequence>MSFPHFDTIRTRPWNSRRFTLPGWTRTYPTMLTHEEMRMLAWVAEMTPGAGAVIDLGAFLGGSSASLALGAEKADPPKRVHSYDRFQLDEKVKFQFLYRKGHGLAEGEDGLPVFHRFTRAVADTIEVHPGDIQDADWDASPVAVLFIDISKTKDINDHLLATFFPALVPGSVIVQQDFLFFRNPWLYPTMQKLEASVEMLSYTDQNSVIFGVHRTPTAEELDACRAERTSYEETVAAIRHFRAKFTDVRQTEMIDALLASLEAAPRADKAWRMPNVAHLPALEDEI</sequence>
<comment type="caution">
    <text evidence="1">The sequence shown here is derived from an EMBL/GenBank/DDBJ whole genome shotgun (WGS) entry which is preliminary data.</text>
</comment>
<dbReference type="RefSeq" id="WP_184155122.1">
    <property type="nucleotide sequence ID" value="NZ_JACHFM010000007.1"/>
</dbReference>
<dbReference type="SUPFAM" id="SSF53335">
    <property type="entry name" value="S-adenosyl-L-methionine-dependent methyltransferases"/>
    <property type="match status" value="1"/>
</dbReference>
<evidence type="ECO:0000313" key="2">
    <source>
        <dbReference type="Proteomes" id="UP000549457"/>
    </source>
</evidence>
<dbReference type="Proteomes" id="UP000549457">
    <property type="component" value="Unassembled WGS sequence"/>
</dbReference>
<dbReference type="AlphaFoldDB" id="A0A840SZ01"/>
<evidence type="ECO:0000313" key="1">
    <source>
        <dbReference type="EMBL" id="MBB5224433.1"/>
    </source>
</evidence>
<dbReference type="Gene3D" id="3.40.50.150">
    <property type="entry name" value="Vaccinia Virus protein VP39"/>
    <property type="match status" value="1"/>
</dbReference>